<evidence type="ECO:0000313" key="1">
    <source>
        <dbReference type="EMBL" id="SHL84841.1"/>
    </source>
</evidence>
<dbReference type="Proteomes" id="UP000184280">
    <property type="component" value="Unassembled WGS sequence"/>
</dbReference>
<evidence type="ECO:0000313" key="2">
    <source>
        <dbReference type="Proteomes" id="UP000184280"/>
    </source>
</evidence>
<protein>
    <submittedName>
        <fullName evidence="1">Uncharacterized protein</fullName>
    </submittedName>
</protein>
<dbReference type="EMBL" id="FRCJ01000001">
    <property type="protein sequence ID" value="SHL84841.1"/>
    <property type="molecule type" value="Genomic_DNA"/>
</dbReference>
<dbReference type="AlphaFoldDB" id="A0A1M7DZA5"/>
<name>A0A1M7DZA5_XYLRU</name>
<sequence>MIMKRLLTTESKRNIKEAFKINPVFRTINAAYKEQETQMTTLRFSPEEIFVNSFIGFDLILKNRNDIGDVTFRMWHDIFCELRDDAKETSREYEEDELKTATSCIVYSIISCILASGDMEMIKYTDLLLAQISMQSDLPTISLLFIRNIENNFVSYIQKYISMEKYISDSLNSPKCYTDPINPIYTPQERIKIKNGVKKRLEFMKGCLPNSETLIMTSSNFNTMIEAVEYLIENDIVKKQESKLHTNLKISHLRYTFYLVFSNEGKGIGRDKWLEFLSETFAQMQNNKDSLYNHFSDKPNDYTNYFNPKNRKK</sequence>
<gene>
    <name evidence="1" type="ORF">SAMN04488494_0899</name>
</gene>
<reference evidence="1 2" key="1">
    <citation type="submission" date="2016-11" db="EMBL/GenBank/DDBJ databases">
        <authorList>
            <person name="Jaros S."/>
            <person name="Januszkiewicz K."/>
            <person name="Wedrychowicz H."/>
        </authorList>
    </citation>
    <scope>NUCLEOTIDE SEQUENCE [LARGE SCALE GENOMIC DNA]</scope>
    <source>
        <strain evidence="1 2">BPI-34</strain>
    </source>
</reference>
<proteinExistence type="predicted"/>
<organism evidence="1 2">
    <name type="scientific">Xylanibacter ruminicola</name>
    <name type="common">Prevotella ruminicola</name>
    <dbReference type="NCBI Taxonomy" id="839"/>
    <lineage>
        <taxon>Bacteria</taxon>
        <taxon>Pseudomonadati</taxon>
        <taxon>Bacteroidota</taxon>
        <taxon>Bacteroidia</taxon>
        <taxon>Bacteroidales</taxon>
        <taxon>Prevotellaceae</taxon>
        <taxon>Xylanibacter</taxon>
    </lineage>
</organism>
<accession>A0A1M7DZA5</accession>